<evidence type="ECO:0000313" key="2">
    <source>
        <dbReference type="Proteomes" id="UP000474104"/>
    </source>
</evidence>
<comment type="caution">
    <text evidence="1">The sequence shown here is derived from an EMBL/GenBank/DDBJ whole genome shotgun (WGS) entry which is preliminary data.</text>
</comment>
<dbReference type="RefSeq" id="WP_044990360.1">
    <property type="nucleotide sequence ID" value="NZ_VIRB01000085.1"/>
</dbReference>
<name>A0A9X5H799_9FIRM</name>
<dbReference type="EMBL" id="VIRB01000085">
    <property type="protein sequence ID" value="NDO69835.1"/>
    <property type="molecule type" value="Genomic_DNA"/>
</dbReference>
<accession>A0A9X5H799</accession>
<evidence type="ECO:0000313" key="1">
    <source>
        <dbReference type="EMBL" id="NDO69835.1"/>
    </source>
</evidence>
<gene>
    <name evidence="1" type="ORF">FMM80_14605</name>
</gene>
<sequence length="104" mass="12243">MSYKIMTKIFERILLSMQHITQRIQKGKKCVVTLKYDPDKLFTEISTFVQEREKLNYGIRTEGFEEILLSMQQITQQIQIGERCVVIVEYNPNAPFVKIQTAIE</sequence>
<proteinExistence type="predicted"/>
<dbReference type="Proteomes" id="UP000474104">
    <property type="component" value="Unassembled WGS sequence"/>
</dbReference>
<reference evidence="1 2" key="1">
    <citation type="submission" date="2019-07" db="EMBL/GenBank/DDBJ databases">
        <title>Draft genome sequences of 15 bacterial species constituting the stable defined intestinal microbiota of the GM15 gnotobiotic mouse model.</title>
        <authorList>
            <person name="Elie C."/>
            <person name="Mathieu A."/>
            <person name="Saliou A."/>
            <person name="Darnaud M."/>
            <person name="Leulier F."/>
            <person name="Tamellini A."/>
        </authorList>
    </citation>
    <scope>NUCLEOTIDE SEQUENCE [LARGE SCALE GENOMIC DNA]</scope>
    <source>
        <strain evidence="2">ASF 502</strain>
    </source>
</reference>
<dbReference type="OrthoDB" id="9886740at2"/>
<protein>
    <submittedName>
        <fullName evidence="1">Uncharacterized protein</fullName>
    </submittedName>
</protein>
<dbReference type="AlphaFoldDB" id="A0A9X5H799"/>
<organism evidence="1 2">
    <name type="scientific">Schaedlerella arabinosiphila</name>
    <dbReference type="NCBI Taxonomy" id="2044587"/>
    <lineage>
        <taxon>Bacteria</taxon>
        <taxon>Bacillati</taxon>
        <taxon>Bacillota</taxon>
        <taxon>Clostridia</taxon>
        <taxon>Lachnospirales</taxon>
        <taxon>Lachnospiraceae</taxon>
        <taxon>Schaedlerella</taxon>
    </lineage>
</organism>